<dbReference type="Proteomes" id="UP000179467">
    <property type="component" value="Unassembled WGS sequence"/>
</dbReference>
<name>A0A1S1H8B6_9SPHN</name>
<dbReference type="GO" id="GO:0000271">
    <property type="term" value="P:polysaccharide biosynthetic process"/>
    <property type="evidence" value="ECO:0007669"/>
    <property type="project" value="InterPro"/>
</dbReference>
<sequence length="423" mass="47938">MKLIDRPQRSFLFLQGPPGPFFAMLGAELRARGCAVHRINLNGGDKRDWSEGGVDYRGPVSRWPIFVDRYMRENGITDLMLYGDCRPMHIAAHGMAKLRGIAIHVLEEGYIRPDWMTLEPDGVNGRSTLSRDPQWFLDQARNLPPVPVLPPITASFGRRAHDSYWHYHRIVTGRLHFPYYRPHRPGSIIMDGFGWLNRFRLAKRRAREAEAVLRAIKGSDYFLFPLQLTADYQIRAHSPFGDMKTAAEYVIESFGRHAPSSARLVVKEHPLDSTFFDWCSFVRKTARRFGCEDRIFHIDGGDLEALSSASRGMICVNSTSGTLALACGTPVMVLGDAIYDIPGMTHQGRLDEFWTAPKQPDVRLFDAFHRVLLARCLIRGGLASQSATRILVQSTIERLMMPTELRVASTVIEVEARWARRGT</sequence>
<dbReference type="RefSeq" id="WP_070931857.1">
    <property type="nucleotide sequence ID" value="NZ_MIPT01000001.1"/>
</dbReference>
<proteinExistence type="predicted"/>
<accession>A0A1S1H8B6</accession>
<dbReference type="AlphaFoldDB" id="A0A1S1H8B6"/>
<dbReference type="EMBL" id="MIPT01000001">
    <property type="protein sequence ID" value="OHT18285.1"/>
    <property type="molecule type" value="Genomic_DNA"/>
</dbReference>
<comment type="caution">
    <text evidence="1">The sequence shown here is derived from an EMBL/GenBank/DDBJ whole genome shotgun (WGS) entry which is preliminary data.</text>
</comment>
<dbReference type="InterPro" id="IPR007833">
    <property type="entry name" value="Capsule_polysaccharide_synth"/>
</dbReference>
<dbReference type="GO" id="GO:0015774">
    <property type="term" value="P:polysaccharide transport"/>
    <property type="evidence" value="ECO:0007669"/>
    <property type="project" value="InterPro"/>
</dbReference>
<dbReference type="OrthoDB" id="9794206at2"/>
<reference evidence="1 2" key="1">
    <citation type="submission" date="2016-09" db="EMBL/GenBank/DDBJ databases">
        <title>Metabolic pathway, cell adaptation mechanisms and a novel monoxygenase revealed through proteogenomic-transcription analysis of a Sphingomonas haloaromaticamans strain degrading the fungicide ortho-phenylphenol.</title>
        <authorList>
            <person name="Perruchon C."/>
            <person name="Papadopoulou E.S."/>
            <person name="Rousidou C."/>
            <person name="Vasileiadis S."/>
            <person name="Tanou G."/>
            <person name="Amoutzias G."/>
            <person name="Molassiotis A."/>
            <person name="Karpouzas D.G."/>
        </authorList>
    </citation>
    <scope>NUCLEOTIDE SEQUENCE [LARGE SCALE GENOMIC DNA]</scope>
    <source>
        <strain evidence="1 2">P3</strain>
    </source>
</reference>
<evidence type="ECO:0000313" key="1">
    <source>
        <dbReference type="EMBL" id="OHT18285.1"/>
    </source>
</evidence>
<protein>
    <submittedName>
        <fullName evidence="1">Capsule polysaccharide biosynthesis protein</fullName>
    </submittedName>
</protein>
<dbReference type="Pfam" id="PF05159">
    <property type="entry name" value="Capsule_synth"/>
    <property type="match status" value="1"/>
</dbReference>
<dbReference type="CDD" id="cd16441">
    <property type="entry name" value="beta_Kdo_transferase_KpsS"/>
    <property type="match status" value="1"/>
</dbReference>
<evidence type="ECO:0000313" key="2">
    <source>
        <dbReference type="Proteomes" id="UP000179467"/>
    </source>
</evidence>
<keyword evidence="2" id="KW-1185">Reference proteome</keyword>
<gene>
    <name evidence="1" type="ORF">BHE75_00256</name>
</gene>
<organism evidence="1 2">
    <name type="scientific">Edaphosphingomonas haloaromaticamans</name>
    <dbReference type="NCBI Taxonomy" id="653954"/>
    <lineage>
        <taxon>Bacteria</taxon>
        <taxon>Pseudomonadati</taxon>
        <taxon>Pseudomonadota</taxon>
        <taxon>Alphaproteobacteria</taxon>
        <taxon>Sphingomonadales</taxon>
        <taxon>Rhizorhabdaceae</taxon>
        <taxon>Edaphosphingomonas</taxon>
    </lineage>
</organism>